<sequence>MAYWAILSGIEGNLPAYEAVIQDLKLSKFSLEALYILGDVVGPTPDSEKLVHRIRNPRSGELEAQVCQGWWEEQCLILYGLGRTGKPTQLIEQYGMKMTKVLWDSVSRETVQWISGLDFGFFELDCLLIHGTTVSVDDEITPETPPLKILDRLMRMGANYLFCGRSGLSFQYQIEGGSVRDAIATLDAAESERVTQTPPRQAIGVGSVGRIPGQATYTLYHPGGDRLEFKTVNYGVQKGFQSR</sequence>
<name>A0ABS3FQN3_9CYAN</name>
<accession>A0ABS3FQN3</accession>
<proteinExistence type="predicted"/>
<dbReference type="Proteomes" id="UP000664844">
    <property type="component" value="Unassembled WGS sequence"/>
</dbReference>
<protein>
    <submittedName>
        <fullName evidence="1">Metallophosphatase</fullName>
    </submittedName>
</protein>
<dbReference type="RefSeq" id="WP_207087954.1">
    <property type="nucleotide sequence ID" value="NZ_JAFLQW010000275.1"/>
</dbReference>
<evidence type="ECO:0000313" key="2">
    <source>
        <dbReference type="Proteomes" id="UP000664844"/>
    </source>
</evidence>
<organism evidence="1 2">
    <name type="scientific">Phormidium pseudopriestleyi FRX01</name>
    <dbReference type="NCBI Taxonomy" id="1759528"/>
    <lineage>
        <taxon>Bacteria</taxon>
        <taxon>Bacillati</taxon>
        <taxon>Cyanobacteriota</taxon>
        <taxon>Cyanophyceae</taxon>
        <taxon>Oscillatoriophycideae</taxon>
        <taxon>Oscillatoriales</taxon>
        <taxon>Oscillatoriaceae</taxon>
        <taxon>Phormidium</taxon>
    </lineage>
</organism>
<dbReference type="InterPro" id="IPR029052">
    <property type="entry name" value="Metallo-depent_PP-like"/>
</dbReference>
<dbReference type="SUPFAM" id="SSF56300">
    <property type="entry name" value="Metallo-dependent phosphatases"/>
    <property type="match status" value="1"/>
</dbReference>
<comment type="caution">
    <text evidence="1">The sequence shown here is derived from an EMBL/GenBank/DDBJ whole genome shotgun (WGS) entry which is preliminary data.</text>
</comment>
<gene>
    <name evidence="1" type="ORF">J0895_09990</name>
</gene>
<dbReference type="EMBL" id="JAFLQW010000275">
    <property type="protein sequence ID" value="MBO0349431.1"/>
    <property type="molecule type" value="Genomic_DNA"/>
</dbReference>
<evidence type="ECO:0000313" key="1">
    <source>
        <dbReference type="EMBL" id="MBO0349431.1"/>
    </source>
</evidence>
<reference evidence="1 2" key="1">
    <citation type="submission" date="2021-03" db="EMBL/GenBank/DDBJ databases">
        <title>Metabolic Capacity of the Antarctic Cyanobacterium Phormidium pseudopriestleyi that Sustains Oxygenic Photosynthesis in the Presence of Hydrogen Sulfide.</title>
        <authorList>
            <person name="Lumian J.E."/>
            <person name="Jungblut A.D."/>
            <person name="Dillon M.L."/>
            <person name="Hawes I."/>
            <person name="Doran P.T."/>
            <person name="Mackey T.J."/>
            <person name="Dick G.J."/>
            <person name="Grettenberger C.L."/>
            <person name="Sumner D.Y."/>
        </authorList>
    </citation>
    <scope>NUCLEOTIDE SEQUENCE [LARGE SCALE GENOMIC DNA]</scope>
    <source>
        <strain evidence="1 2">FRX01</strain>
    </source>
</reference>
<keyword evidence="2" id="KW-1185">Reference proteome</keyword>
<dbReference type="Gene3D" id="3.60.21.10">
    <property type="match status" value="1"/>
</dbReference>